<dbReference type="KEGG" id="sflv:IC614_02660"/>
<reference evidence="1 2" key="1">
    <citation type="submission" date="2020-11" db="EMBL/GenBank/DDBJ databases">
        <title>Genome seq and assembly of Sphingosinicella sp.</title>
        <authorList>
            <person name="Chhetri G."/>
        </authorList>
    </citation>
    <scope>NUCLEOTIDE SEQUENCE [LARGE SCALE GENOMIC DNA]</scope>
    <source>
        <strain evidence="1 2">UDD2</strain>
    </source>
</reference>
<gene>
    <name evidence="1" type="ORF">IC614_02660</name>
</gene>
<evidence type="ECO:0000313" key="2">
    <source>
        <dbReference type="Proteomes" id="UP000594873"/>
    </source>
</evidence>
<dbReference type="AlphaFoldDB" id="A0A7T2LMQ8"/>
<keyword evidence="2" id="KW-1185">Reference proteome</keyword>
<sequence>MSENPPYNESHPPFATSIDALIPTPTQLGIIGICEVTKDNFDYVIDPAYPWQEMPTVTPKERERREAVRQEKLEQVEKYILTRGRYWQRTDEIQFAEDREMQVTITVGIETTHQETASRTSTETIGLTLGLDLSGDLFSSGAAKKAAAFRKSEGVLKGGKASSSAEFTYMISEELRFEQTDIRTYREETTISTTETYRGGAVYYVWVKSEELSIARMRPGAKAPEHVKQIVAGTGKSWTDRFIYRPDDDENDDAATGGNR</sequence>
<dbReference type="RefSeq" id="WP_200972195.1">
    <property type="nucleotide sequence ID" value="NZ_CP065592.1"/>
</dbReference>
<protein>
    <submittedName>
        <fullName evidence="1">Uncharacterized protein</fullName>
    </submittedName>
</protein>
<organism evidence="1 2">
    <name type="scientific">Allosphingosinicella flava</name>
    <dbReference type="NCBI Taxonomy" id="2771430"/>
    <lineage>
        <taxon>Bacteria</taxon>
        <taxon>Pseudomonadati</taxon>
        <taxon>Pseudomonadota</taxon>
        <taxon>Alphaproteobacteria</taxon>
        <taxon>Sphingomonadales</taxon>
        <taxon>Sphingomonadaceae</taxon>
        <taxon>Allosphingosinicella</taxon>
    </lineage>
</organism>
<accession>A0A7T2LMQ8</accession>
<name>A0A7T2LMQ8_9SPHN</name>
<evidence type="ECO:0000313" key="1">
    <source>
        <dbReference type="EMBL" id="QPQ55523.1"/>
    </source>
</evidence>
<proteinExistence type="predicted"/>
<dbReference type="Proteomes" id="UP000594873">
    <property type="component" value="Chromosome"/>
</dbReference>
<dbReference type="EMBL" id="CP065592">
    <property type="protein sequence ID" value="QPQ55523.1"/>
    <property type="molecule type" value="Genomic_DNA"/>
</dbReference>